<dbReference type="AlphaFoldDB" id="A0A6M1R3L6"/>
<proteinExistence type="predicted"/>
<feature type="transmembrane region" description="Helical" evidence="1">
    <location>
        <begin position="115"/>
        <end position="142"/>
    </location>
</feature>
<dbReference type="NCBIfam" id="NF038403">
    <property type="entry name" value="perm_prefix_1"/>
    <property type="match status" value="1"/>
</dbReference>
<comment type="caution">
    <text evidence="2">The sequence shown here is derived from an EMBL/GenBank/DDBJ whole genome shotgun (WGS) entry which is preliminary data.</text>
</comment>
<feature type="transmembrane region" description="Helical" evidence="1">
    <location>
        <begin position="76"/>
        <end position="95"/>
    </location>
</feature>
<sequence>MSAVDVYLADLRAAIPGPSWTRRDLLREAGDHLEDATAAYTAAGYTTAEAEALALRDFGSVDDIAPGFRDTVAIDAARRTAILLVLVMIPQAFLWDGGIDLGASAHSVAPDSGLFHVLDIVIAYVGTAGTVGAVIALAVTAIGQRWLPVGRRTARLTATWSLATAMVVPIIGFTMLVLTGGLTVILALCALAFMAAPFALVALSAQRTLAAC</sequence>
<evidence type="ECO:0000313" key="3">
    <source>
        <dbReference type="Proteomes" id="UP000483261"/>
    </source>
</evidence>
<name>A0A6M1R3L6_9ACTN</name>
<keyword evidence="1" id="KW-1133">Transmembrane helix</keyword>
<dbReference type="EMBL" id="JAALAA010000004">
    <property type="protein sequence ID" value="NGN92278.1"/>
    <property type="molecule type" value="Genomic_DNA"/>
</dbReference>
<keyword evidence="1" id="KW-0472">Membrane</keyword>
<keyword evidence="3" id="KW-1185">Reference proteome</keyword>
<gene>
    <name evidence="2" type="ORF">G5C66_05925</name>
</gene>
<keyword evidence="1" id="KW-0812">Transmembrane</keyword>
<dbReference type="InterPro" id="IPR047928">
    <property type="entry name" value="Perm_prefix_1"/>
</dbReference>
<dbReference type="Pfam" id="PF22564">
    <property type="entry name" value="HAAS"/>
    <property type="match status" value="1"/>
</dbReference>
<protein>
    <submittedName>
        <fullName evidence="2">Uncharacterized protein</fullName>
    </submittedName>
</protein>
<accession>A0A6M1R3L6</accession>
<feature type="transmembrane region" description="Helical" evidence="1">
    <location>
        <begin position="184"/>
        <end position="205"/>
    </location>
</feature>
<feature type="transmembrane region" description="Helical" evidence="1">
    <location>
        <begin position="154"/>
        <end position="178"/>
    </location>
</feature>
<reference evidence="2 3" key="1">
    <citation type="submission" date="2020-02" db="EMBL/GenBank/DDBJ databases">
        <title>Whole-genome analyses of novel actinobacteria.</title>
        <authorList>
            <person name="Sahin N."/>
        </authorList>
    </citation>
    <scope>NUCLEOTIDE SEQUENCE [LARGE SCALE GENOMIC DNA]</scope>
    <source>
        <strain evidence="2 3">KC13</strain>
    </source>
</reference>
<evidence type="ECO:0000313" key="2">
    <source>
        <dbReference type="EMBL" id="NGN92278.1"/>
    </source>
</evidence>
<dbReference type="Proteomes" id="UP000483261">
    <property type="component" value="Unassembled WGS sequence"/>
</dbReference>
<evidence type="ECO:0000256" key="1">
    <source>
        <dbReference type="SAM" id="Phobius"/>
    </source>
</evidence>
<organism evidence="2 3">
    <name type="scientific">Nocardioides turkmenicus</name>
    <dbReference type="NCBI Taxonomy" id="2711220"/>
    <lineage>
        <taxon>Bacteria</taxon>
        <taxon>Bacillati</taxon>
        <taxon>Actinomycetota</taxon>
        <taxon>Actinomycetes</taxon>
        <taxon>Propionibacteriales</taxon>
        <taxon>Nocardioidaceae</taxon>
        <taxon>Nocardioides</taxon>
    </lineage>
</organism>
<dbReference type="RefSeq" id="WP_165110043.1">
    <property type="nucleotide sequence ID" value="NZ_JAALAA010000004.1"/>
</dbReference>